<dbReference type="Proteomes" id="UP000645555">
    <property type="component" value="Unassembled WGS sequence"/>
</dbReference>
<sequence length="428" mass="46458">MNDQDAQDAAGREGGPSPTGRPWPVLGEDAFHGLPGRIVRTIEPHTEADPAAMLFTLYAAAGAYIGRKPHMFAGAEEHGARIWPLIIGRTAGGVKGTSWAEIRRVMRAADHDFMQGKVVGGLSSAEGLIYAVRDGGDPDDEQEEGFDPGVKDKRLLVVETEFASVLAQGKREGNTLLPLIRQAWDGGTLRTMTIRPRVATDPHVVIIGHITPTELRVRLSEAERAGGTMNRFLPVMSKRSKLLPDGGHLEEATVKALGAELAAVLDKAKDIGRMSRGVDAHKAWVTLYTRLASDHAGDGRVAQVVARAAPQVLRLSVMAALLDGADYIDLPHMQAAEAMWDYIEDSAWYVFSEGTGDTDLDRLKLFVDAAGPEGVTRTAVANECFGKNKTGDQIDAVWSRLLTLDGYEEWSTPTKGRPVKRMRRTKPV</sequence>
<gene>
    <name evidence="2" type="ORF">GCM10010515_21720</name>
</gene>
<keyword evidence="3" id="KW-1185">Reference proteome</keyword>
<protein>
    <recommendedName>
        <fullName evidence="4">DUF3987 domain-containing protein</fullName>
    </recommendedName>
</protein>
<evidence type="ECO:0000313" key="3">
    <source>
        <dbReference type="Proteomes" id="UP000645555"/>
    </source>
</evidence>
<accession>A0A918K7Y4</accession>
<evidence type="ECO:0008006" key="4">
    <source>
        <dbReference type="Google" id="ProtNLM"/>
    </source>
</evidence>
<dbReference type="RefSeq" id="WP_190035206.1">
    <property type="nucleotide sequence ID" value="NZ_BMWD01000006.1"/>
</dbReference>
<organism evidence="2 3">
    <name type="scientific">Streptomyces fructofermentans</name>
    <dbReference type="NCBI Taxonomy" id="152141"/>
    <lineage>
        <taxon>Bacteria</taxon>
        <taxon>Bacillati</taxon>
        <taxon>Actinomycetota</taxon>
        <taxon>Actinomycetes</taxon>
        <taxon>Kitasatosporales</taxon>
        <taxon>Streptomycetaceae</taxon>
        <taxon>Streptomyces</taxon>
    </lineage>
</organism>
<proteinExistence type="predicted"/>
<comment type="caution">
    <text evidence="2">The sequence shown here is derived from an EMBL/GenBank/DDBJ whole genome shotgun (WGS) entry which is preliminary data.</text>
</comment>
<evidence type="ECO:0000313" key="2">
    <source>
        <dbReference type="EMBL" id="GGX54158.1"/>
    </source>
</evidence>
<dbReference type="EMBL" id="BMWD01000006">
    <property type="protein sequence ID" value="GGX54158.1"/>
    <property type="molecule type" value="Genomic_DNA"/>
</dbReference>
<reference evidence="2" key="2">
    <citation type="submission" date="2020-09" db="EMBL/GenBank/DDBJ databases">
        <authorList>
            <person name="Sun Q."/>
            <person name="Ohkuma M."/>
        </authorList>
    </citation>
    <scope>NUCLEOTIDE SEQUENCE</scope>
    <source>
        <strain evidence="2">JCM 4956</strain>
    </source>
</reference>
<name>A0A918K7Y4_9ACTN</name>
<feature type="region of interest" description="Disordered" evidence="1">
    <location>
        <begin position="1"/>
        <end position="26"/>
    </location>
</feature>
<evidence type="ECO:0000256" key="1">
    <source>
        <dbReference type="SAM" id="MobiDB-lite"/>
    </source>
</evidence>
<dbReference type="AlphaFoldDB" id="A0A918K7Y4"/>
<reference evidence="2" key="1">
    <citation type="journal article" date="2014" name="Int. J. Syst. Evol. Microbiol.">
        <title>Complete genome sequence of Corynebacterium casei LMG S-19264T (=DSM 44701T), isolated from a smear-ripened cheese.</title>
        <authorList>
            <consortium name="US DOE Joint Genome Institute (JGI-PGF)"/>
            <person name="Walter F."/>
            <person name="Albersmeier A."/>
            <person name="Kalinowski J."/>
            <person name="Ruckert C."/>
        </authorList>
    </citation>
    <scope>NUCLEOTIDE SEQUENCE</scope>
    <source>
        <strain evidence="2">JCM 4956</strain>
    </source>
</reference>